<keyword evidence="1" id="KW-0596">Phosphopantetheine</keyword>
<dbReference type="GO" id="GO:0044550">
    <property type="term" value="P:secondary metabolite biosynthetic process"/>
    <property type="evidence" value="ECO:0007669"/>
    <property type="project" value="TreeGrafter"/>
</dbReference>
<dbReference type="Pfam" id="PF00550">
    <property type="entry name" value="PP-binding"/>
    <property type="match status" value="1"/>
</dbReference>
<dbReference type="PROSITE" id="PS50075">
    <property type="entry name" value="CARRIER"/>
    <property type="match status" value="1"/>
</dbReference>
<dbReference type="SMART" id="SM00823">
    <property type="entry name" value="PKS_PP"/>
    <property type="match status" value="1"/>
</dbReference>
<dbReference type="GO" id="GO:0003824">
    <property type="term" value="F:catalytic activity"/>
    <property type="evidence" value="ECO:0007669"/>
    <property type="project" value="InterPro"/>
</dbReference>
<dbReference type="NCBIfam" id="TIGR01733">
    <property type="entry name" value="AA-adenyl-dom"/>
    <property type="match status" value="1"/>
</dbReference>
<dbReference type="GO" id="GO:0043041">
    <property type="term" value="P:amino acid activation for nonribosomal peptide biosynthetic process"/>
    <property type="evidence" value="ECO:0007669"/>
    <property type="project" value="TreeGrafter"/>
</dbReference>
<dbReference type="InterPro" id="IPR020845">
    <property type="entry name" value="AMP-binding_CS"/>
</dbReference>
<sequence length="1066" mass="123641">MKTLELSYYQKRFWLEWQLNPNSIAYNTPIIFDLKGSINIDAIIFSLESYVNYYAEGCRTFIREENGKIYQVILDKVDLDLDIEYIDDNNVHSRDKINKYIENITSHVFNLKKNPLYKFALLHVNKNHCILILNIHHIISDAITASTFINIFSNLYNSFLVNGKYIEHKKLPQFSEYVEFEKNTYTAEEINLDLDYWENLLKKSDLSLDIKTKSTESQESRSIFFRLEDEKYQRLKAIIKEEKTSIFIFLSALFGSLLLRYSGQSSVVLNYPVNMRPTGFRECTGCFVNNILFQISIDHNKSFRELLNELSIQRRQSKLHQRCTLTEIVERLREKNILKGQQFFNVDLFEAFLGSIPLDLIDVEVNSIKYEAKKIQNDIGMAYQTHPNMIEFKIEYNAAKFSESFIDNFKNSFLQFLNEVTLNLDYLIYGYSIISKSESKKILTEWNKYSKNEKINTSVISYIMNIAKKNSDRVALKIQDKIITYEELDKKSNQVANFINSLGLGSENFIGIYLSKSTDTIITILGVLKSGAAYVPLDPKYPKERIDYIIQDANLDYIIDEIKLQKIFNFSDNSINNVTNLNSAAYVIYTSGSTGKPKGVVVSHSSLLNHNLFVQNQYEITKNDRVLQFSSINFDLSIEEIFPTLMSGASLILYPDKIGISIPNFQNIISKNEISILNLPTAFWHSWVNHLDNFEGYNTLKLVIVGGEQANHSSFIKWNHFFKDKVKWINTYGPTEGTIISSIWKYSQNNFKSLNNEQIPIGRPIDGSQLYITDSYFNLVPIGQVGELLIAGENLARCYLNKPELTADKFIPNPFNAELNTRLYRTGDLARYLPDGQIEFIGRIDEQIKVRGFRVELGEIENVLFKHQDILNTIVLAQKNAHGENYLTAYIVCDKKKKIETNVIKEFIKNYLPDYMIPARYIFIDYIPLNQNGKVDKDELRKMEYNLFQKIEIFKPRNELENQIAQIWKETLGVEEISIEDNFFDLGAHSLMILSVHKKIEELLKTNLEVMILFQYPTVKSLSQFLSSQSGKSIIDESTINSAQKQRQAINKQRYNMNIRKSHVKS</sequence>
<dbReference type="SUPFAM" id="SSF47336">
    <property type="entry name" value="ACP-like"/>
    <property type="match status" value="1"/>
</dbReference>
<dbReference type="Pfam" id="PF00668">
    <property type="entry name" value="Condensation"/>
    <property type="match status" value="1"/>
</dbReference>
<dbReference type="InterPro" id="IPR001242">
    <property type="entry name" value="Condensation_dom"/>
</dbReference>
<dbReference type="InterPro" id="IPR036736">
    <property type="entry name" value="ACP-like_sf"/>
</dbReference>
<keyword evidence="5" id="KW-1185">Reference proteome</keyword>
<dbReference type="InterPro" id="IPR020806">
    <property type="entry name" value="PKS_PP-bd"/>
</dbReference>
<dbReference type="Pfam" id="PF13193">
    <property type="entry name" value="AMP-binding_C"/>
    <property type="match status" value="1"/>
</dbReference>
<dbReference type="InterPro" id="IPR000873">
    <property type="entry name" value="AMP-dep_synth/lig_dom"/>
</dbReference>
<dbReference type="Gene3D" id="3.30.559.30">
    <property type="entry name" value="Nonribosomal peptide synthetase, condensation domain"/>
    <property type="match status" value="1"/>
</dbReference>
<evidence type="ECO:0000313" key="5">
    <source>
        <dbReference type="Proteomes" id="UP000442694"/>
    </source>
</evidence>
<protein>
    <submittedName>
        <fullName evidence="4">Amino acid adenylation domain-containing protein</fullName>
    </submittedName>
</protein>
<dbReference type="InterPro" id="IPR023213">
    <property type="entry name" value="CAT-like_dom_sf"/>
</dbReference>
<dbReference type="InterPro" id="IPR045851">
    <property type="entry name" value="AMP-bd_C_sf"/>
</dbReference>
<dbReference type="Proteomes" id="UP000442694">
    <property type="component" value="Unassembled WGS sequence"/>
</dbReference>
<organism evidence="4 5">
    <name type="scientific">Fluviispira multicolorata</name>
    <dbReference type="NCBI Taxonomy" id="2654512"/>
    <lineage>
        <taxon>Bacteria</taxon>
        <taxon>Pseudomonadati</taxon>
        <taxon>Bdellovibrionota</taxon>
        <taxon>Oligoflexia</taxon>
        <taxon>Silvanigrellales</taxon>
        <taxon>Silvanigrellaceae</taxon>
        <taxon>Fluviispira</taxon>
    </lineage>
</organism>
<evidence type="ECO:0000313" key="4">
    <source>
        <dbReference type="EMBL" id="KAB8028094.1"/>
    </source>
</evidence>
<dbReference type="EMBL" id="WFLN01000010">
    <property type="protein sequence ID" value="KAB8028094.1"/>
    <property type="molecule type" value="Genomic_DNA"/>
</dbReference>
<dbReference type="Gene3D" id="2.30.38.10">
    <property type="entry name" value="Luciferase, Domain 3"/>
    <property type="match status" value="1"/>
</dbReference>
<comment type="caution">
    <text evidence="4">The sequence shown here is derived from an EMBL/GenBank/DDBJ whole genome shotgun (WGS) entry which is preliminary data.</text>
</comment>
<dbReference type="PANTHER" id="PTHR45527">
    <property type="entry name" value="NONRIBOSOMAL PEPTIDE SYNTHETASE"/>
    <property type="match status" value="1"/>
</dbReference>
<dbReference type="GO" id="GO:0005737">
    <property type="term" value="C:cytoplasm"/>
    <property type="evidence" value="ECO:0007669"/>
    <property type="project" value="TreeGrafter"/>
</dbReference>
<evidence type="ECO:0000256" key="2">
    <source>
        <dbReference type="ARBA" id="ARBA00022553"/>
    </source>
</evidence>
<dbReference type="CDD" id="cd05930">
    <property type="entry name" value="A_NRPS"/>
    <property type="match status" value="1"/>
</dbReference>
<dbReference type="Gene3D" id="3.30.300.30">
    <property type="match status" value="1"/>
</dbReference>
<proteinExistence type="predicted"/>
<dbReference type="SUPFAM" id="SSF56801">
    <property type="entry name" value="Acetyl-CoA synthetase-like"/>
    <property type="match status" value="1"/>
</dbReference>
<dbReference type="PROSITE" id="PS00455">
    <property type="entry name" value="AMP_BINDING"/>
    <property type="match status" value="1"/>
</dbReference>
<dbReference type="Gene3D" id="3.30.559.10">
    <property type="entry name" value="Chloramphenicol acetyltransferase-like domain"/>
    <property type="match status" value="1"/>
</dbReference>
<keyword evidence="2" id="KW-0597">Phosphoprotein</keyword>
<dbReference type="Pfam" id="PF00501">
    <property type="entry name" value="AMP-binding"/>
    <property type="match status" value="1"/>
</dbReference>
<evidence type="ECO:0000259" key="3">
    <source>
        <dbReference type="PROSITE" id="PS50075"/>
    </source>
</evidence>
<dbReference type="RefSeq" id="WP_152213915.1">
    <property type="nucleotide sequence ID" value="NZ_WFLN01000010.1"/>
</dbReference>
<evidence type="ECO:0000256" key="1">
    <source>
        <dbReference type="ARBA" id="ARBA00022450"/>
    </source>
</evidence>
<dbReference type="PANTHER" id="PTHR45527:SF1">
    <property type="entry name" value="FATTY ACID SYNTHASE"/>
    <property type="match status" value="1"/>
</dbReference>
<name>A0A833JAP8_9BACT</name>
<feature type="domain" description="Carrier" evidence="3">
    <location>
        <begin position="955"/>
        <end position="1030"/>
    </location>
</feature>
<dbReference type="InterPro" id="IPR010071">
    <property type="entry name" value="AA_adenyl_dom"/>
</dbReference>
<dbReference type="Gene3D" id="1.10.1200.10">
    <property type="entry name" value="ACP-like"/>
    <property type="match status" value="1"/>
</dbReference>
<accession>A0A833JAP8</accession>
<reference evidence="4 5" key="1">
    <citation type="submission" date="2019-10" db="EMBL/GenBank/DDBJ databases">
        <title>New genus of Silvanigrellaceae.</title>
        <authorList>
            <person name="Pitt A."/>
            <person name="Hahn M.W."/>
        </authorList>
    </citation>
    <scope>NUCLEOTIDE SEQUENCE [LARGE SCALE GENOMIC DNA]</scope>
    <source>
        <strain evidence="4 5">33A1-SZDP</strain>
    </source>
</reference>
<dbReference type="InterPro" id="IPR025110">
    <property type="entry name" value="AMP-bd_C"/>
</dbReference>
<dbReference type="FunFam" id="3.40.50.980:FF:000001">
    <property type="entry name" value="Non-ribosomal peptide synthetase"/>
    <property type="match status" value="1"/>
</dbReference>
<dbReference type="InterPro" id="IPR009081">
    <property type="entry name" value="PP-bd_ACP"/>
</dbReference>
<dbReference type="Gene3D" id="3.40.50.980">
    <property type="match status" value="2"/>
</dbReference>
<dbReference type="GO" id="GO:0031177">
    <property type="term" value="F:phosphopantetheine binding"/>
    <property type="evidence" value="ECO:0007669"/>
    <property type="project" value="InterPro"/>
</dbReference>
<gene>
    <name evidence="4" type="ORF">GCL57_13670</name>
</gene>
<dbReference type="SUPFAM" id="SSF52777">
    <property type="entry name" value="CoA-dependent acyltransferases"/>
    <property type="match status" value="2"/>
</dbReference>
<dbReference type="AlphaFoldDB" id="A0A833JAP8"/>